<feature type="transmembrane region" description="Helical" evidence="1">
    <location>
        <begin position="97"/>
        <end position="113"/>
    </location>
</feature>
<proteinExistence type="predicted"/>
<dbReference type="Proteomes" id="UP000838102">
    <property type="component" value="Unassembled WGS sequence"/>
</dbReference>
<sequence length="118" mass="13374">MNTSNINVTSGIILLVRFLLEIITVIGIFIGTFLGHQLAYKIGFFLLSIMIVIVWSKYGAPKSPVRLHGTKKLILEVSMYMIGTISFYIIFGMKMGLYYPIIAFTDLGLLYLLKLQNY</sequence>
<evidence type="ECO:0000313" key="2">
    <source>
        <dbReference type="EMBL" id="CAH1856611.1"/>
    </source>
</evidence>
<reference evidence="2" key="1">
    <citation type="submission" date="2022-03" db="EMBL/GenBank/DDBJ databases">
        <authorList>
            <person name="Hettiarachchi G."/>
        </authorList>
    </citation>
    <scope>NUCLEOTIDE SEQUENCE</scope>
    <source>
        <strain evidence="2">LMG 32447</strain>
    </source>
</reference>
<protein>
    <recommendedName>
        <fullName evidence="4">ATP synthase protein I</fullName>
    </recommendedName>
</protein>
<keyword evidence="1" id="KW-0472">Membrane</keyword>
<name>A0ABM9D598_9LACO</name>
<gene>
    <name evidence="2" type="ORF">LMG032447_01327</name>
</gene>
<evidence type="ECO:0000313" key="3">
    <source>
        <dbReference type="Proteomes" id="UP000838102"/>
    </source>
</evidence>
<dbReference type="EMBL" id="CAKOEU010000007">
    <property type="protein sequence ID" value="CAH1856611.1"/>
    <property type="molecule type" value="Genomic_DNA"/>
</dbReference>
<comment type="caution">
    <text evidence="2">The sequence shown here is derived from an EMBL/GenBank/DDBJ whole genome shotgun (WGS) entry which is preliminary data.</text>
</comment>
<keyword evidence="1" id="KW-0812">Transmembrane</keyword>
<feature type="transmembrane region" description="Helical" evidence="1">
    <location>
        <begin position="72"/>
        <end position="91"/>
    </location>
</feature>
<feature type="transmembrane region" description="Helical" evidence="1">
    <location>
        <begin position="40"/>
        <end position="60"/>
    </location>
</feature>
<dbReference type="InterPro" id="IPR021214">
    <property type="entry name" value="DUF2568"/>
</dbReference>
<evidence type="ECO:0000256" key="1">
    <source>
        <dbReference type="SAM" id="Phobius"/>
    </source>
</evidence>
<keyword evidence="1" id="KW-1133">Transmembrane helix</keyword>
<evidence type="ECO:0008006" key="4">
    <source>
        <dbReference type="Google" id="ProtNLM"/>
    </source>
</evidence>
<accession>A0ABM9D598</accession>
<feature type="transmembrane region" description="Helical" evidence="1">
    <location>
        <begin position="12"/>
        <end position="34"/>
    </location>
</feature>
<dbReference type="Pfam" id="PF10823">
    <property type="entry name" value="DUF2568"/>
    <property type="match status" value="1"/>
</dbReference>
<organism evidence="2 3">
    <name type="scientific">Convivina praedatoris</name>
    <dbReference type="NCBI Taxonomy" id="2880963"/>
    <lineage>
        <taxon>Bacteria</taxon>
        <taxon>Bacillati</taxon>
        <taxon>Bacillota</taxon>
        <taxon>Bacilli</taxon>
        <taxon>Lactobacillales</taxon>
        <taxon>Lactobacillaceae</taxon>
        <taxon>Convivina</taxon>
    </lineage>
</organism>
<keyword evidence="3" id="KW-1185">Reference proteome</keyword>
<dbReference type="RefSeq" id="WP_248706675.1">
    <property type="nucleotide sequence ID" value="NZ_CAKOET010000008.1"/>
</dbReference>